<dbReference type="GeneID" id="54565737"/>
<feature type="signal peptide" evidence="2">
    <location>
        <begin position="1"/>
        <end position="19"/>
    </location>
</feature>
<dbReference type="AlphaFoldDB" id="A0A6A6CMG6"/>
<evidence type="ECO:0000256" key="2">
    <source>
        <dbReference type="SAM" id="SignalP"/>
    </source>
</evidence>
<feature type="compositionally biased region" description="Polar residues" evidence="1">
    <location>
        <begin position="151"/>
        <end position="163"/>
    </location>
</feature>
<feature type="region of interest" description="Disordered" evidence="1">
    <location>
        <begin position="28"/>
        <end position="53"/>
    </location>
</feature>
<feature type="compositionally biased region" description="Polar residues" evidence="1">
    <location>
        <begin position="178"/>
        <end position="193"/>
    </location>
</feature>
<reference evidence="3" key="1">
    <citation type="journal article" date="2020" name="Stud. Mycol.">
        <title>101 Dothideomycetes genomes: a test case for predicting lifestyles and emergence of pathogens.</title>
        <authorList>
            <person name="Haridas S."/>
            <person name="Albert R."/>
            <person name="Binder M."/>
            <person name="Bloem J."/>
            <person name="Labutti K."/>
            <person name="Salamov A."/>
            <person name="Andreopoulos B."/>
            <person name="Baker S."/>
            <person name="Barry K."/>
            <person name="Bills G."/>
            <person name="Bluhm B."/>
            <person name="Cannon C."/>
            <person name="Castanera R."/>
            <person name="Culley D."/>
            <person name="Daum C."/>
            <person name="Ezra D."/>
            <person name="Gonzalez J."/>
            <person name="Henrissat B."/>
            <person name="Kuo A."/>
            <person name="Liang C."/>
            <person name="Lipzen A."/>
            <person name="Lutzoni F."/>
            <person name="Magnuson J."/>
            <person name="Mondo S."/>
            <person name="Nolan M."/>
            <person name="Ohm R."/>
            <person name="Pangilinan J."/>
            <person name="Park H.-J."/>
            <person name="Ramirez L."/>
            <person name="Alfaro M."/>
            <person name="Sun H."/>
            <person name="Tritt A."/>
            <person name="Yoshinaga Y."/>
            <person name="Zwiers L.-H."/>
            <person name="Turgeon B."/>
            <person name="Goodwin S."/>
            <person name="Spatafora J."/>
            <person name="Crous P."/>
            <person name="Grigoriev I."/>
        </authorList>
    </citation>
    <scope>NUCLEOTIDE SEQUENCE</scope>
    <source>
        <strain evidence="3">ATCC 36951</strain>
    </source>
</reference>
<gene>
    <name evidence="3" type="ORF">M409DRAFT_53776</name>
</gene>
<evidence type="ECO:0000313" key="4">
    <source>
        <dbReference type="Proteomes" id="UP000799537"/>
    </source>
</evidence>
<name>A0A6A6CMG6_ZASCE</name>
<organism evidence="3 4">
    <name type="scientific">Zasmidium cellare ATCC 36951</name>
    <dbReference type="NCBI Taxonomy" id="1080233"/>
    <lineage>
        <taxon>Eukaryota</taxon>
        <taxon>Fungi</taxon>
        <taxon>Dikarya</taxon>
        <taxon>Ascomycota</taxon>
        <taxon>Pezizomycotina</taxon>
        <taxon>Dothideomycetes</taxon>
        <taxon>Dothideomycetidae</taxon>
        <taxon>Mycosphaerellales</taxon>
        <taxon>Mycosphaerellaceae</taxon>
        <taxon>Zasmidium</taxon>
    </lineage>
</organism>
<evidence type="ECO:0000256" key="1">
    <source>
        <dbReference type="SAM" id="MobiDB-lite"/>
    </source>
</evidence>
<dbReference type="RefSeq" id="XP_033668702.1">
    <property type="nucleotide sequence ID" value="XM_033812465.1"/>
</dbReference>
<dbReference type="EMBL" id="ML993592">
    <property type="protein sequence ID" value="KAF2167813.1"/>
    <property type="molecule type" value="Genomic_DNA"/>
</dbReference>
<feature type="compositionally biased region" description="Low complexity" evidence="1">
    <location>
        <begin position="40"/>
        <end position="52"/>
    </location>
</feature>
<sequence length="200" mass="21128">MVVVLLAVVAVVLRRGHEGEDAAAAARRAAGEQRGRRRQSGLAARRAAAHSGRLGGGGRGVVALEVVVNAARCLIAVQGEVRKDRPAADSQVNQISSHVCASHCASAAVEKSISSSSTESQMTPWKYINQSSIRPPSRDPPLLSSGADKSIVSSKEVQPSIQFSPPKDCRQHRRRGLHQSNLNQSHPANQSQPAAAPCVL</sequence>
<dbReference type="Proteomes" id="UP000799537">
    <property type="component" value="Unassembled WGS sequence"/>
</dbReference>
<feature type="chain" id="PRO_5025614694" evidence="2">
    <location>
        <begin position="20"/>
        <end position="200"/>
    </location>
</feature>
<accession>A0A6A6CMG6</accession>
<keyword evidence="4" id="KW-1185">Reference proteome</keyword>
<proteinExistence type="predicted"/>
<keyword evidence="2" id="KW-0732">Signal</keyword>
<feature type="compositionally biased region" description="Low complexity" evidence="1">
    <location>
        <begin position="131"/>
        <end position="145"/>
    </location>
</feature>
<evidence type="ECO:0000313" key="3">
    <source>
        <dbReference type="EMBL" id="KAF2167813.1"/>
    </source>
</evidence>
<feature type="region of interest" description="Disordered" evidence="1">
    <location>
        <begin position="130"/>
        <end position="200"/>
    </location>
</feature>
<protein>
    <submittedName>
        <fullName evidence="3">Uncharacterized protein</fullName>
    </submittedName>
</protein>